<sequence length="129" mass="13992">MNNLLDKQIANDLKKIMQGILIYDILGILVLIVIMKATLATIGGLLLGSLTSIVALIMIARNVIGLVEREKVKAALTATAGYSARLLMYAAVLIFAAKTQYVNVFTTFFGLISVSLVIKAQQLILRKRG</sequence>
<accession>A0A135YQV3</accession>
<evidence type="ECO:0000256" key="2">
    <source>
        <dbReference type="ARBA" id="ARBA00022475"/>
    </source>
</evidence>
<evidence type="ECO:0000313" key="7">
    <source>
        <dbReference type="EMBL" id="KXI11754.1"/>
    </source>
</evidence>
<dbReference type="AlphaFoldDB" id="A0A135YQV3"/>
<evidence type="ECO:0000313" key="8">
    <source>
        <dbReference type="Proteomes" id="UP000070326"/>
    </source>
</evidence>
<dbReference type="PATRIC" id="fig|1261.5.peg.1249"/>
<evidence type="ECO:0000256" key="5">
    <source>
        <dbReference type="ARBA" id="ARBA00023136"/>
    </source>
</evidence>
<evidence type="ECO:0008006" key="9">
    <source>
        <dbReference type="Google" id="ProtNLM"/>
    </source>
</evidence>
<gene>
    <name evidence="7" type="ORF">HMPREF3195_01247</name>
</gene>
<keyword evidence="2" id="KW-1003">Cell membrane</keyword>
<dbReference type="EMBL" id="LSQZ01000064">
    <property type="protein sequence ID" value="KXI11754.1"/>
    <property type="molecule type" value="Genomic_DNA"/>
</dbReference>
<keyword evidence="5 6" id="KW-0472">Membrane</keyword>
<evidence type="ECO:0000256" key="3">
    <source>
        <dbReference type="ARBA" id="ARBA00022692"/>
    </source>
</evidence>
<protein>
    <recommendedName>
        <fullName evidence="9">ATP synthase subunit I</fullName>
    </recommendedName>
</protein>
<comment type="subcellular location">
    <subcellularLocation>
        <location evidence="1">Cell membrane</location>
        <topology evidence="1">Multi-pass membrane protein</topology>
    </subcellularLocation>
</comment>
<evidence type="ECO:0000256" key="1">
    <source>
        <dbReference type="ARBA" id="ARBA00004651"/>
    </source>
</evidence>
<dbReference type="GeneID" id="79842890"/>
<comment type="caution">
    <text evidence="7">The sequence shown here is derived from an EMBL/GenBank/DDBJ whole genome shotgun (WGS) entry which is preliminary data.</text>
</comment>
<dbReference type="RefSeq" id="WP_039866365.1">
    <property type="nucleotide sequence ID" value="NZ_JAWGSK010000017.1"/>
</dbReference>
<evidence type="ECO:0000256" key="4">
    <source>
        <dbReference type="ARBA" id="ARBA00022989"/>
    </source>
</evidence>
<keyword evidence="4 6" id="KW-1133">Transmembrane helix</keyword>
<dbReference type="InterPro" id="IPR005598">
    <property type="entry name" value="ATP_synth_I"/>
</dbReference>
<dbReference type="GO" id="GO:0005886">
    <property type="term" value="C:plasma membrane"/>
    <property type="evidence" value="ECO:0007669"/>
    <property type="project" value="UniProtKB-SubCell"/>
</dbReference>
<proteinExistence type="predicted"/>
<organism evidence="7 8">
    <name type="scientific">Peptostreptococcus anaerobius</name>
    <dbReference type="NCBI Taxonomy" id="1261"/>
    <lineage>
        <taxon>Bacteria</taxon>
        <taxon>Bacillati</taxon>
        <taxon>Bacillota</taxon>
        <taxon>Clostridia</taxon>
        <taxon>Peptostreptococcales</taxon>
        <taxon>Peptostreptococcaceae</taxon>
        <taxon>Peptostreptococcus</taxon>
    </lineage>
</organism>
<name>A0A135YQV3_9FIRM</name>
<feature type="transmembrane region" description="Helical" evidence="6">
    <location>
        <begin position="45"/>
        <end position="64"/>
    </location>
</feature>
<dbReference type="STRING" id="1261.HMPREF3195_01247"/>
<reference evidence="7 8" key="1">
    <citation type="submission" date="2016-02" db="EMBL/GenBank/DDBJ databases">
        <authorList>
            <person name="Wen L."/>
            <person name="He K."/>
            <person name="Yang H."/>
        </authorList>
    </citation>
    <scope>NUCLEOTIDE SEQUENCE [LARGE SCALE GENOMIC DNA]</scope>
    <source>
        <strain evidence="7 8">MJR8628A</strain>
    </source>
</reference>
<evidence type="ECO:0000256" key="6">
    <source>
        <dbReference type="SAM" id="Phobius"/>
    </source>
</evidence>
<feature type="transmembrane region" description="Helical" evidence="6">
    <location>
        <begin position="20"/>
        <end position="39"/>
    </location>
</feature>
<feature type="transmembrane region" description="Helical" evidence="6">
    <location>
        <begin position="76"/>
        <end position="95"/>
    </location>
</feature>
<keyword evidence="3 6" id="KW-0812">Transmembrane</keyword>
<dbReference type="Pfam" id="PF03899">
    <property type="entry name" value="ATP-synt_I"/>
    <property type="match status" value="1"/>
</dbReference>
<dbReference type="Proteomes" id="UP000070326">
    <property type="component" value="Unassembled WGS sequence"/>
</dbReference>
<feature type="transmembrane region" description="Helical" evidence="6">
    <location>
        <begin position="101"/>
        <end position="118"/>
    </location>
</feature>